<keyword evidence="3" id="KW-1015">Disulfide bond</keyword>
<feature type="signal peptide" evidence="5">
    <location>
        <begin position="1"/>
        <end position="19"/>
    </location>
</feature>
<dbReference type="EMBL" id="VOHS01000006">
    <property type="protein sequence ID" value="TWW00879.1"/>
    <property type="molecule type" value="Genomic_DNA"/>
</dbReference>
<dbReference type="GO" id="GO:0030313">
    <property type="term" value="C:cell envelope"/>
    <property type="evidence" value="ECO:0007669"/>
    <property type="project" value="UniProtKB-SubCell"/>
</dbReference>
<evidence type="ECO:0000256" key="1">
    <source>
        <dbReference type="ARBA" id="ARBA00004196"/>
    </source>
</evidence>
<dbReference type="InterPro" id="IPR025380">
    <property type="entry name" value="DUF4369"/>
</dbReference>
<dbReference type="InterPro" id="IPR013766">
    <property type="entry name" value="Thioredoxin_domain"/>
</dbReference>
<name>A0A5C6LZ02_9BACT</name>
<dbReference type="OrthoDB" id="6399635at2"/>
<evidence type="ECO:0000313" key="8">
    <source>
        <dbReference type="Proteomes" id="UP000318815"/>
    </source>
</evidence>
<organism evidence="7 8">
    <name type="scientific">Chitinophaga pinensis</name>
    <dbReference type="NCBI Taxonomy" id="79329"/>
    <lineage>
        <taxon>Bacteria</taxon>
        <taxon>Pseudomonadati</taxon>
        <taxon>Bacteroidota</taxon>
        <taxon>Chitinophagia</taxon>
        <taxon>Chitinophagales</taxon>
        <taxon>Chitinophagaceae</taxon>
        <taxon>Chitinophaga</taxon>
    </lineage>
</organism>
<evidence type="ECO:0000313" key="7">
    <source>
        <dbReference type="EMBL" id="TWW00879.1"/>
    </source>
</evidence>
<dbReference type="Pfam" id="PF14289">
    <property type="entry name" value="DUF4369"/>
    <property type="match status" value="1"/>
</dbReference>
<feature type="chain" id="PRO_5022740871" evidence="5">
    <location>
        <begin position="20"/>
        <end position="360"/>
    </location>
</feature>
<proteinExistence type="predicted"/>
<keyword evidence="8" id="KW-1185">Reference proteome</keyword>
<sequence>MKQLVTGAFAVLFSFTAFAQQTVSGTLKGADGKKVYLYSDDDNNPKDSVVLSGNKFSFKVPATEGPRVFALILQDVNNPLLLVSGKESLQYTLEAQQFPIASSMKGNEENKAMQAYQQTFLALVQKAQALNVEAAKISGDDEAGKNAFRAKASMFNEDVVNTGTGFIKGHPKQLASIWILLNELRGRLEPDDFQEYFNLLDKPLKESRYGQAALKYLRSVKGDVGGVALDFTQDDVNGKPVSLSSFRGKYVLIDFWASWCGPCRAENPNVVKAFERFKDKNFTILGVSLDDNKTRWMGAIKQDNLQWTQVSDLKGWGNEAAQMYGVRAIPANFLIDPQGNIIATNLRGSALEAKLQQILK</sequence>
<accession>A0A5C6LZ02</accession>
<dbReference type="PROSITE" id="PS51352">
    <property type="entry name" value="THIOREDOXIN_2"/>
    <property type="match status" value="1"/>
</dbReference>
<reference evidence="7 8" key="1">
    <citation type="submission" date="2019-08" db="EMBL/GenBank/DDBJ databases">
        <title>Whole genome sequencing of chitin degrading bacteria Chitinophaga pinensis YS16.</title>
        <authorList>
            <person name="Singh R.P."/>
            <person name="Manchanda G."/>
            <person name="Maurya I.K."/>
            <person name="Joshi N.K."/>
            <person name="Srivastava A.K."/>
        </authorList>
    </citation>
    <scope>NUCLEOTIDE SEQUENCE [LARGE SCALE GENOMIC DNA]</scope>
    <source>
        <strain evidence="7 8">YS-16</strain>
    </source>
</reference>
<keyword evidence="2" id="KW-0201">Cytochrome c-type biogenesis</keyword>
<dbReference type="Proteomes" id="UP000318815">
    <property type="component" value="Unassembled WGS sequence"/>
</dbReference>
<protein>
    <submittedName>
        <fullName evidence="7">AhpC/TSA family protein</fullName>
    </submittedName>
</protein>
<evidence type="ECO:0000256" key="2">
    <source>
        <dbReference type="ARBA" id="ARBA00022748"/>
    </source>
</evidence>
<dbReference type="InterPro" id="IPR017937">
    <property type="entry name" value="Thioredoxin_CS"/>
</dbReference>
<dbReference type="InterPro" id="IPR036249">
    <property type="entry name" value="Thioredoxin-like_sf"/>
</dbReference>
<dbReference type="GO" id="GO:0016491">
    <property type="term" value="F:oxidoreductase activity"/>
    <property type="evidence" value="ECO:0007669"/>
    <property type="project" value="InterPro"/>
</dbReference>
<feature type="domain" description="Thioredoxin" evidence="6">
    <location>
        <begin position="222"/>
        <end position="360"/>
    </location>
</feature>
<dbReference type="CDD" id="cd02966">
    <property type="entry name" value="TlpA_like_family"/>
    <property type="match status" value="1"/>
</dbReference>
<gene>
    <name evidence="7" type="ORF">FEF09_07905</name>
</gene>
<dbReference type="PANTHER" id="PTHR42852:SF6">
    <property type="entry name" value="THIOL:DISULFIDE INTERCHANGE PROTEIN DSBE"/>
    <property type="match status" value="1"/>
</dbReference>
<dbReference type="GO" id="GO:0017004">
    <property type="term" value="P:cytochrome complex assembly"/>
    <property type="evidence" value="ECO:0007669"/>
    <property type="project" value="UniProtKB-KW"/>
</dbReference>
<comment type="caution">
    <text evidence="7">The sequence shown here is derived from an EMBL/GenBank/DDBJ whole genome shotgun (WGS) entry which is preliminary data.</text>
</comment>
<dbReference type="Pfam" id="PF00578">
    <property type="entry name" value="AhpC-TSA"/>
    <property type="match status" value="1"/>
</dbReference>
<evidence type="ECO:0000256" key="3">
    <source>
        <dbReference type="ARBA" id="ARBA00023157"/>
    </source>
</evidence>
<keyword evidence="4" id="KW-0676">Redox-active center</keyword>
<evidence type="ECO:0000256" key="5">
    <source>
        <dbReference type="SAM" id="SignalP"/>
    </source>
</evidence>
<dbReference type="GO" id="GO:0016209">
    <property type="term" value="F:antioxidant activity"/>
    <property type="evidence" value="ECO:0007669"/>
    <property type="project" value="InterPro"/>
</dbReference>
<dbReference type="AlphaFoldDB" id="A0A5C6LZ02"/>
<dbReference type="SUPFAM" id="SSF52833">
    <property type="entry name" value="Thioredoxin-like"/>
    <property type="match status" value="1"/>
</dbReference>
<dbReference type="Gene3D" id="3.40.30.10">
    <property type="entry name" value="Glutaredoxin"/>
    <property type="match status" value="1"/>
</dbReference>
<comment type="subcellular location">
    <subcellularLocation>
        <location evidence="1">Cell envelope</location>
    </subcellularLocation>
</comment>
<dbReference type="RefSeq" id="WP_146304600.1">
    <property type="nucleotide sequence ID" value="NZ_VOHS01000006.1"/>
</dbReference>
<dbReference type="InterPro" id="IPR050553">
    <property type="entry name" value="Thioredoxin_ResA/DsbE_sf"/>
</dbReference>
<keyword evidence="5" id="KW-0732">Signal</keyword>
<dbReference type="PANTHER" id="PTHR42852">
    <property type="entry name" value="THIOL:DISULFIDE INTERCHANGE PROTEIN DSBE"/>
    <property type="match status" value="1"/>
</dbReference>
<dbReference type="PROSITE" id="PS00194">
    <property type="entry name" value="THIOREDOXIN_1"/>
    <property type="match status" value="1"/>
</dbReference>
<evidence type="ECO:0000259" key="6">
    <source>
        <dbReference type="PROSITE" id="PS51352"/>
    </source>
</evidence>
<dbReference type="InterPro" id="IPR000866">
    <property type="entry name" value="AhpC/TSA"/>
</dbReference>
<evidence type="ECO:0000256" key="4">
    <source>
        <dbReference type="ARBA" id="ARBA00023284"/>
    </source>
</evidence>